<feature type="non-terminal residue" evidence="1">
    <location>
        <position position="1"/>
    </location>
</feature>
<keyword evidence="2" id="KW-1185">Reference proteome</keyword>
<protein>
    <submittedName>
        <fullName evidence="1">13285_t:CDS:1</fullName>
    </submittedName>
</protein>
<proteinExistence type="predicted"/>
<evidence type="ECO:0000313" key="2">
    <source>
        <dbReference type="Proteomes" id="UP000789920"/>
    </source>
</evidence>
<gene>
    <name evidence="1" type="ORF">RPERSI_LOCUS1115</name>
</gene>
<sequence>EQTSLDSFVSYKSATTNEDSSPEESDNNSSLEELYDHNSDEFNDDNIILRNSTNVSSSSAATTSSRIPAKRKKKYTRKDKITKFKYCDVEVDKSNDILEKCNTEFKPHTAVTNIASHLRTVHRIYKDQKLDAPIISPVESTKKPQTINSMLENTQPFAEKKQIRATYRLVSWLVELMMPLDCINHDRFRDFCYEVSPQFEVPCTNTIKNKIAESL</sequence>
<accession>A0ACA9KQA8</accession>
<reference evidence="1" key="1">
    <citation type="submission" date="2021-06" db="EMBL/GenBank/DDBJ databases">
        <authorList>
            <person name="Kallberg Y."/>
            <person name="Tangrot J."/>
            <person name="Rosling A."/>
        </authorList>
    </citation>
    <scope>NUCLEOTIDE SEQUENCE</scope>
    <source>
        <strain evidence="1">MA461A</strain>
    </source>
</reference>
<name>A0ACA9KQA8_9GLOM</name>
<organism evidence="1 2">
    <name type="scientific">Racocetra persica</name>
    <dbReference type="NCBI Taxonomy" id="160502"/>
    <lineage>
        <taxon>Eukaryota</taxon>
        <taxon>Fungi</taxon>
        <taxon>Fungi incertae sedis</taxon>
        <taxon>Mucoromycota</taxon>
        <taxon>Glomeromycotina</taxon>
        <taxon>Glomeromycetes</taxon>
        <taxon>Diversisporales</taxon>
        <taxon>Gigasporaceae</taxon>
        <taxon>Racocetra</taxon>
    </lineage>
</organism>
<dbReference type="Proteomes" id="UP000789920">
    <property type="component" value="Unassembled WGS sequence"/>
</dbReference>
<comment type="caution">
    <text evidence="1">The sequence shown here is derived from an EMBL/GenBank/DDBJ whole genome shotgun (WGS) entry which is preliminary data.</text>
</comment>
<dbReference type="EMBL" id="CAJVQC010000946">
    <property type="protein sequence ID" value="CAG8484284.1"/>
    <property type="molecule type" value="Genomic_DNA"/>
</dbReference>
<evidence type="ECO:0000313" key="1">
    <source>
        <dbReference type="EMBL" id="CAG8484284.1"/>
    </source>
</evidence>